<sequence length="579" mass="64620">MELKRKQSPGSVVIQSGSKCRKYSLHIISGLLLSAFSTLAPAALDRVGDFALLDNAGTFHQLSRYQHRKALVLMAYSAECATMDALLDSYKNIADEYTGNDFEFLLIDSQDLDRPELSELGVELPILEDDGQLISETLNIENAGDVLVLNPQRLSLFFKGQPSQGLESTLTSITGEGVSDTIRQSGSGCAIDYPLKEKHSGSPPDYASEIAPIIIENCGDCHRQGGVGPFALDSYIMVLGWSPMIKEVLLNKRMPPTQVDPYIGHSESARYLDPDDLQTLVHWINNRAPRGDSEADPLEVFAAQDRTEWAFGEPDYVVTGPRNEIPPIGVMDYVYDDAELPFEEDKWLRAIQYIAGDESVLHHLVTFVTPPEEDFWGAERTSESVTRRFVGSYLPGKTNAIEFDEGTGVLVPQGHRLSMQFHYVTNGQSTVDETQFGLYFSDEPDLKEILTQAVASRFLLPPNDNDFELRAEQKVEQDIVVTGVRARMNFRGKRMKFVVENPQGQIRDLFSVPAYNYGWQPDYLLDEAEPVAAGSTLRVIGAFDNSLSNPSNPDPSKEVTFGLESWEEMFTGYFTFYNQ</sequence>
<keyword evidence="4" id="KW-0349">Heme</keyword>
<evidence type="ECO:0000256" key="3">
    <source>
        <dbReference type="ARBA" id="ARBA00023157"/>
    </source>
</evidence>
<dbReference type="InterPro" id="IPR036249">
    <property type="entry name" value="Thioredoxin-like_sf"/>
</dbReference>
<evidence type="ECO:0000256" key="4">
    <source>
        <dbReference type="PROSITE-ProRule" id="PRU00433"/>
    </source>
</evidence>
<keyword evidence="2 4" id="KW-0408">Iron</keyword>
<dbReference type="SUPFAM" id="SSF49742">
    <property type="entry name" value="PHM/PNGase F"/>
    <property type="match status" value="2"/>
</dbReference>
<protein>
    <recommendedName>
        <fullName evidence="5">Cytochrome c domain-containing protein</fullName>
    </recommendedName>
</protein>
<dbReference type="Gene3D" id="2.60.120.230">
    <property type="match status" value="1"/>
</dbReference>
<keyword evidence="1 4" id="KW-0479">Metal-binding</keyword>
<evidence type="ECO:0000313" key="6">
    <source>
        <dbReference type="EMBL" id="PCI77324.1"/>
    </source>
</evidence>
<dbReference type="AlphaFoldDB" id="A0A2A4X482"/>
<dbReference type="Gene3D" id="2.60.120.310">
    <property type="entry name" value="Copper type II, ascorbate-dependent monooxygenase, N-terminal domain"/>
    <property type="match status" value="1"/>
</dbReference>
<dbReference type="GO" id="GO:0016715">
    <property type="term" value="F:oxidoreductase activity, acting on paired donors, with incorporation or reduction of molecular oxygen, reduced ascorbate as one donor, and incorporation of one atom of oxygen"/>
    <property type="evidence" value="ECO:0007669"/>
    <property type="project" value="InterPro"/>
</dbReference>
<dbReference type="GO" id="GO:0009055">
    <property type="term" value="F:electron transfer activity"/>
    <property type="evidence" value="ECO:0007669"/>
    <property type="project" value="InterPro"/>
</dbReference>
<dbReference type="GO" id="GO:0005507">
    <property type="term" value="F:copper ion binding"/>
    <property type="evidence" value="ECO:0007669"/>
    <property type="project" value="InterPro"/>
</dbReference>
<dbReference type="InterPro" id="IPR014784">
    <property type="entry name" value="Cu2_ascorb_mOase-like_C"/>
</dbReference>
<evidence type="ECO:0000259" key="5">
    <source>
        <dbReference type="PROSITE" id="PS51007"/>
    </source>
</evidence>
<reference evidence="7" key="1">
    <citation type="submission" date="2017-08" db="EMBL/GenBank/DDBJ databases">
        <title>A dynamic microbial community with high functional redundancy inhabits the cold, oxic subseafloor aquifer.</title>
        <authorList>
            <person name="Tully B.J."/>
            <person name="Wheat C.G."/>
            <person name="Glazer B.T."/>
            <person name="Huber J.A."/>
        </authorList>
    </citation>
    <scope>NUCLEOTIDE SEQUENCE [LARGE SCALE GENOMIC DNA]</scope>
</reference>
<evidence type="ECO:0000313" key="7">
    <source>
        <dbReference type="Proteomes" id="UP000218767"/>
    </source>
</evidence>
<dbReference type="SUPFAM" id="SSF52833">
    <property type="entry name" value="Thioredoxin-like"/>
    <property type="match status" value="1"/>
</dbReference>
<organism evidence="6 7">
    <name type="scientific">SAR86 cluster bacterium</name>
    <dbReference type="NCBI Taxonomy" id="2030880"/>
    <lineage>
        <taxon>Bacteria</taxon>
        <taxon>Pseudomonadati</taxon>
        <taxon>Pseudomonadota</taxon>
        <taxon>Gammaproteobacteria</taxon>
        <taxon>SAR86 cluster</taxon>
    </lineage>
</organism>
<dbReference type="InterPro" id="IPR036939">
    <property type="entry name" value="Cu2_ascorb_mOase_N_sf"/>
</dbReference>
<comment type="caution">
    <text evidence="6">The sequence shown here is derived from an EMBL/GenBank/DDBJ whole genome shotgun (WGS) entry which is preliminary data.</text>
</comment>
<dbReference type="EMBL" id="NVUL01000046">
    <property type="protein sequence ID" value="PCI77324.1"/>
    <property type="molecule type" value="Genomic_DNA"/>
</dbReference>
<gene>
    <name evidence="6" type="ORF">COB20_08215</name>
</gene>
<dbReference type="Gene3D" id="3.40.30.10">
    <property type="entry name" value="Glutaredoxin"/>
    <property type="match status" value="1"/>
</dbReference>
<dbReference type="Proteomes" id="UP000218767">
    <property type="component" value="Unassembled WGS sequence"/>
</dbReference>
<evidence type="ECO:0000256" key="2">
    <source>
        <dbReference type="ARBA" id="ARBA00023004"/>
    </source>
</evidence>
<name>A0A2A4X482_9GAMM</name>
<accession>A0A2A4X482</accession>
<dbReference type="InterPro" id="IPR008977">
    <property type="entry name" value="PHM/PNGase_F_dom_sf"/>
</dbReference>
<dbReference type="PROSITE" id="PS51007">
    <property type="entry name" value="CYTC"/>
    <property type="match status" value="1"/>
</dbReference>
<evidence type="ECO:0000256" key="1">
    <source>
        <dbReference type="ARBA" id="ARBA00022723"/>
    </source>
</evidence>
<dbReference type="InterPro" id="IPR009056">
    <property type="entry name" value="Cyt_c-like_dom"/>
</dbReference>
<dbReference type="GO" id="GO:0020037">
    <property type="term" value="F:heme binding"/>
    <property type="evidence" value="ECO:0007669"/>
    <property type="project" value="InterPro"/>
</dbReference>
<keyword evidence="3" id="KW-1015">Disulfide bond</keyword>
<proteinExistence type="predicted"/>
<feature type="domain" description="Cytochrome c" evidence="5">
    <location>
        <begin position="205"/>
        <end position="288"/>
    </location>
</feature>